<feature type="compositionally biased region" description="Basic and acidic residues" evidence="1">
    <location>
        <begin position="30"/>
        <end position="40"/>
    </location>
</feature>
<dbReference type="GO" id="GO:0006935">
    <property type="term" value="P:chemotaxis"/>
    <property type="evidence" value="ECO:0007669"/>
    <property type="project" value="InterPro"/>
</dbReference>
<name>A0A0F9Q2K5_9ZZZZ</name>
<dbReference type="SUPFAM" id="SSF50341">
    <property type="entry name" value="CheW-like"/>
    <property type="match status" value="1"/>
</dbReference>
<dbReference type="EMBL" id="LAZR01001946">
    <property type="protein sequence ID" value="KKN36724.1"/>
    <property type="molecule type" value="Genomic_DNA"/>
</dbReference>
<dbReference type="GO" id="GO:0007165">
    <property type="term" value="P:signal transduction"/>
    <property type="evidence" value="ECO:0007669"/>
    <property type="project" value="InterPro"/>
</dbReference>
<dbReference type="Gene3D" id="2.30.30.40">
    <property type="entry name" value="SH3 Domains"/>
    <property type="match status" value="1"/>
</dbReference>
<feature type="compositionally biased region" description="Basic and acidic residues" evidence="1">
    <location>
        <begin position="48"/>
        <end position="61"/>
    </location>
</feature>
<dbReference type="AlphaFoldDB" id="A0A0F9Q2K5"/>
<evidence type="ECO:0000256" key="1">
    <source>
        <dbReference type="SAM" id="MobiDB-lite"/>
    </source>
</evidence>
<organism evidence="3">
    <name type="scientific">marine sediment metagenome</name>
    <dbReference type="NCBI Taxonomy" id="412755"/>
    <lineage>
        <taxon>unclassified sequences</taxon>
        <taxon>metagenomes</taxon>
        <taxon>ecological metagenomes</taxon>
    </lineage>
</organism>
<feature type="region of interest" description="Disordered" evidence="1">
    <location>
        <begin position="26"/>
        <end position="182"/>
    </location>
</feature>
<protein>
    <recommendedName>
        <fullName evidence="2">CheW-like domain-containing protein</fullName>
    </recommendedName>
</protein>
<evidence type="ECO:0000259" key="2">
    <source>
        <dbReference type="PROSITE" id="PS50851"/>
    </source>
</evidence>
<reference evidence="3" key="1">
    <citation type="journal article" date="2015" name="Nature">
        <title>Complex archaea that bridge the gap between prokaryotes and eukaryotes.</title>
        <authorList>
            <person name="Spang A."/>
            <person name="Saw J.H."/>
            <person name="Jorgensen S.L."/>
            <person name="Zaremba-Niedzwiedzka K."/>
            <person name="Martijn J."/>
            <person name="Lind A.E."/>
            <person name="van Eijk R."/>
            <person name="Schleper C."/>
            <person name="Guy L."/>
            <person name="Ettema T.J."/>
        </authorList>
    </citation>
    <scope>NUCLEOTIDE SEQUENCE</scope>
</reference>
<feature type="compositionally biased region" description="Low complexity" evidence="1">
    <location>
        <begin position="164"/>
        <end position="173"/>
    </location>
</feature>
<feature type="domain" description="CheW-like" evidence="2">
    <location>
        <begin position="319"/>
        <end position="455"/>
    </location>
</feature>
<gene>
    <name evidence="3" type="ORF">LCGC14_0770740</name>
</gene>
<sequence>MAKSNIHEQSDALAVYLRDMLTEPEAVSATDRESMPKLDNEPTLSAKVEIDPDREPSKASETDTDSTINHEIDDVPIISSEPDLEEESELVTALKSESNTESIEETDIDLESIVSPEDNLDDESELVTVSESESITESTEETEIDLESIVSAEDNLDDESELFTASESESNTESTEETEIDLESIVSAEDNLDNESELFTASESETNTESIEETEINLESIVPAEPVINDEIPPPVSSNVVIESDLELPSSGNHQSQLKPDPAYPAPKLTSATLTYFENNNEQNLDEEVSEPDIVEKEHIELETKALDTEPVIVQENISLKLLLCEIGGMKVALNVDELDNIIRWPEHGLNQIPGRRSWEVGIYSDQQHNTNVVDPRTLIEAPEKERPLSASYILLTQDRQLGIACDNIQQIINKNSSEINWRQNISQRSWFIGVVSESMHSVIDIRTLINAIQKS</sequence>
<feature type="compositionally biased region" description="Low complexity" evidence="1">
    <location>
        <begin position="126"/>
        <end position="137"/>
    </location>
</feature>
<dbReference type="Gene3D" id="2.40.50.180">
    <property type="entry name" value="CheA-289, Domain 4"/>
    <property type="match status" value="1"/>
</dbReference>
<dbReference type="InterPro" id="IPR036061">
    <property type="entry name" value="CheW-like_dom_sf"/>
</dbReference>
<proteinExistence type="predicted"/>
<dbReference type="Pfam" id="PF01584">
    <property type="entry name" value="CheW"/>
    <property type="match status" value="1"/>
</dbReference>
<evidence type="ECO:0000313" key="3">
    <source>
        <dbReference type="EMBL" id="KKN36724.1"/>
    </source>
</evidence>
<accession>A0A0F9Q2K5</accession>
<comment type="caution">
    <text evidence="3">The sequence shown here is derived from an EMBL/GenBank/DDBJ whole genome shotgun (WGS) entry which is preliminary data.</text>
</comment>
<dbReference type="InterPro" id="IPR002545">
    <property type="entry name" value="CheW-lke_dom"/>
</dbReference>
<dbReference type="PROSITE" id="PS50851">
    <property type="entry name" value="CHEW"/>
    <property type="match status" value="1"/>
</dbReference>